<dbReference type="EMBL" id="UIGB01000001">
    <property type="protein sequence ID" value="SUU86109.1"/>
    <property type="molecule type" value="Genomic_DNA"/>
</dbReference>
<dbReference type="Gene3D" id="3.40.190.10">
    <property type="entry name" value="Periplasmic binding protein-like II"/>
    <property type="match status" value="2"/>
</dbReference>
<dbReference type="AlphaFoldDB" id="A0A380WBU9"/>
<dbReference type="SUPFAM" id="SSF53850">
    <property type="entry name" value="Periplasmic binding protein-like II"/>
    <property type="match status" value="1"/>
</dbReference>
<gene>
    <name evidence="2" type="ORF">NCTC12722_03330</name>
</gene>
<protein>
    <submittedName>
        <fullName evidence="2">ABC-type taurine transport system, periplasmic component</fullName>
    </submittedName>
</protein>
<name>A0A380WBU9_AFIFE</name>
<accession>A0A380WBU9</accession>
<proteinExistence type="predicted"/>
<dbReference type="PANTHER" id="PTHR30024:SF2">
    <property type="entry name" value="ABC TRANSPORTER SUBSTRATE-BINDING PROTEIN"/>
    <property type="match status" value="1"/>
</dbReference>
<feature type="signal peptide" evidence="1">
    <location>
        <begin position="1"/>
        <end position="21"/>
    </location>
</feature>
<keyword evidence="1" id="KW-0732">Signal</keyword>
<sequence>MKFKVLFAGCFFALSLMPAAAETNTIHASKQYGLSYLPLMIMEDQKLVEKHAAALGLKDITVSWVTLGGPNAMNDALLSGGLDFGAGGVPNLVTLWAKTRNSPTAIYGVGALNDMPVDLVSSNPNFKKLSDLSEKDKIAVTSVKISTQALLLQMATAKKFGEANFDKYDSLTVSMPHPEAMTALMSGGIGINAHFSSPPFQYTELADPKIHKVLNNYEILGGPATFNVVWSTSKFRNDNPKAYQAFFEALKESIDIINSDKKKAAETYKRMANTKETVEFLLGILNDPLVTNTIEPHKTLPIAQFLAKVKRIPAAPEKWQDMWFPEIHNLKGS</sequence>
<organism evidence="2 3">
    <name type="scientific">Afipia felis</name>
    <name type="common">Cat scratch disease bacillus</name>
    <dbReference type="NCBI Taxonomy" id="1035"/>
    <lineage>
        <taxon>Bacteria</taxon>
        <taxon>Pseudomonadati</taxon>
        <taxon>Pseudomonadota</taxon>
        <taxon>Alphaproteobacteria</taxon>
        <taxon>Hyphomicrobiales</taxon>
        <taxon>Nitrobacteraceae</taxon>
        <taxon>Afipia</taxon>
    </lineage>
</organism>
<evidence type="ECO:0000313" key="3">
    <source>
        <dbReference type="Proteomes" id="UP000254343"/>
    </source>
</evidence>
<dbReference type="PANTHER" id="PTHR30024">
    <property type="entry name" value="ALIPHATIC SULFONATES-BINDING PROTEIN-RELATED"/>
    <property type="match status" value="1"/>
</dbReference>
<feature type="chain" id="PRO_5017020494" evidence="1">
    <location>
        <begin position="22"/>
        <end position="333"/>
    </location>
</feature>
<dbReference type="Pfam" id="PF13379">
    <property type="entry name" value="NMT1_2"/>
    <property type="match status" value="1"/>
</dbReference>
<dbReference type="Proteomes" id="UP000254343">
    <property type="component" value="Unassembled WGS sequence"/>
</dbReference>
<evidence type="ECO:0000256" key="1">
    <source>
        <dbReference type="SAM" id="SignalP"/>
    </source>
</evidence>
<reference evidence="2 3" key="1">
    <citation type="submission" date="2018-06" db="EMBL/GenBank/DDBJ databases">
        <authorList>
            <consortium name="Pathogen Informatics"/>
            <person name="Doyle S."/>
        </authorList>
    </citation>
    <scope>NUCLEOTIDE SEQUENCE [LARGE SCALE GENOMIC DNA]</scope>
    <source>
        <strain evidence="2 3">NCTC12722</strain>
    </source>
</reference>
<evidence type="ECO:0000313" key="2">
    <source>
        <dbReference type="EMBL" id="SUU86109.1"/>
    </source>
</evidence>